<evidence type="ECO:0000313" key="2">
    <source>
        <dbReference type="Proteomes" id="UP001054945"/>
    </source>
</evidence>
<dbReference type="AlphaFoldDB" id="A0AAV4XK57"/>
<dbReference type="EMBL" id="BPLR01017936">
    <property type="protein sequence ID" value="GIY95571.1"/>
    <property type="molecule type" value="Genomic_DNA"/>
</dbReference>
<dbReference type="Proteomes" id="UP001054945">
    <property type="component" value="Unassembled WGS sequence"/>
</dbReference>
<accession>A0AAV4XK57</accession>
<reference evidence="1 2" key="1">
    <citation type="submission" date="2021-06" db="EMBL/GenBank/DDBJ databases">
        <title>Caerostris extrusa draft genome.</title>
        <authorList>
            <person name="Kono N."/>
            <person name="Arakawa K."/>
        </authorList>
    </citation>
    <scope>NUCLEOTIDE SEQUENCE [LARGE SCALE GENOMIC DNA]</scope>
</reference>
<name>A0AAV4XK57_CAEEX</name>
<gene>
    <name evidence="1" type="primary">AVEN_24881_1</name>
    <name evidence="1" type="ORF">CEXT_738491</name>
</gene>
<sequence length="116" mass="13350">MKNAVKEEVLSTGKNEICVSGEETWKTGRHTFRIGVCSTIGDNTWKILDVEVLSSYFKGCEQWEGSKYGTAYDKWKLNHQPYYVKNHAGSLCKMKETKHLQNFIVLCRIMLKSLNV</sequence>
<keyword evidence="2" id="KW-1185">Reference proteome</keyword>
<protein>
    <submittedName>
        <fullName evidence="1">Uncharacterized protein</fullName>
    </submittedName>
</protein>
<organism evidence="1 2">
    <name type="scientific">Caerostris extrusa</name>
    <name type="common">Bark spider</name>
    <name type="synonym">Caerostris bankana</name>
    <dbReference type="NCBI Taxonomy" id="172846"/>
    <lineage>
        <taxon>Eukaryota</taxon>
        <taxon>Metazoa</taxon>
        <taxon>Ecdysozoa</taxon>
        <taxon>Arthropoda</taxon>
        <taxon>Chelicerata</taxon>
        <taxon>Arachnida</taxon>
        <taxon>Araneae</taxon>
        <taxon>Araneomorphae</taxon>
        <taxon>Entelegynae</taxon>
        <taxon>Araneoidea</taxon>
        <taxon>Araneidae</taxon>
        <taxon>Caerostris</taxon>
    </lineage>
</organism>
<proteinExistence type="predicted"/>
<comment type="caution">
    <text evidence="1">The sequence shown here is derived from an EMBL/GenBank/DDBJ whole genome shotgun (WGS) entry which is preliminary data.</text>
</comment>
<evidence type="ECO:0000313" key="1">
    <source>
        <dbReference type="EMBL" id="GIY95571.1"/>
    </source>
</evidence>